<protein>
    <recommendedName>
        <fullName evidence="7">Uncharacterized AAA domain-containing protein ycf46</fullName>
    </recommendedName>
</protein>
<dbReference type="PANTHER" id="PTHR42960">
    <property type="entry name" value="YCF46 PROTEIN"/>
    <property type="match status" value="1"/>
</dbReference>
<dbReference type="GO" id="GO:0009507">
    <property type="term" value="C:chloroplast"/>
    <property type="evidence" value="ECO:0007669"/>
    <property type="project" value="UniProtKB-SubCell"/>
</dbReference>
<keyword evidence="3" id="KW-0934">Plastid</keyword>
<organism evidence="9">
    <name type="scientific">hydrothermal vent metagenome</name>
    <dbReference type="NCBI Taxonomy" id="652676"/>
    <lineage>
        <taxon>unclassified sequences</taxon>
        <taxon>metagenomes</taxon>
        <taxon>ecological metagenomes</taxon>
    </lineage>
</organism>
<evidence type="ECO:0000256" key="6">
    <source>
        <dbReference type="ARBA" id="ARBA00038088"/>
    </source>
</evidence>
<dbReference type="EMBL" id="UOGK01000638">
    <property type="protein sequence ID" value="VAX42063.1"/>
    <property type="molecule type" value="Genomic_DNA"/>
</dbReference>
<feature type="domain" description="AAA+ ATPase" evidence="8">
    <location>
        <begin position="264"/>
        <end position="400"/>
    </location>
</feature>
<name>A0A3B1DY24_9ZZZZ</name>
<sequence length="495" mass="54830">MDDITHLCSLIRARHPSVHIVTAEEPEAIELVYEAARKIGAHLWRWDAVDGLTAPLASETPPIAETTHPAAALEWLVINDLSSVILLLDIAKYLDDPRTLRTLRRLLIHASEAGSCVVLLDHDSALPDAVRAWTTPMPLGYPDSEEIDTIVRRTLRELHQQLDIEVDIKTGDYAMVLKNLCGLSRRQCVQIIRDVVAEDRKFDADDLNHVLASKRRMVGQQGVLEFVESPANLDQIGGMNRLKAWLAERERAFEPKAAEFGINPPRGILLLGVQGAGKSLCAKAIATAWHRPLLKLDPGVLYDRYVGESERRLREAFQQAEAMAPIVLWIDEIEKGFASVGESSNDGGLSKRMFGSLLTWMQEHTAPVFLVATANDVQSLPPELLRKGRFDEIFFVDLPGEAAREAIFRTHLERRKQAPAQFDMPVLLAASAGYSGAEIEQAIVSGLHTAFNARKKLTTSHVEEALRGSPPLSVIMADRIGALRQWASSRCVPAE</sequence>
<keyword evidence="9" id="KW-0378">Hydrolase</keyword>
<dbReference type="SMART" id="SM00382">
    <property type="entry name" value="AAA"/>
    <property type="match status" value="1"/>
</dbReference>
<gene>
    <name evidence="9" type="ORF">MNBD_PLANCTO03-390</name>
</gene>
<dbReference type="Gene3D" id="1.10.8.60">
    <property type="match status" value="1"/>
</dbReference>
<evidence type="ECO:0000259" key="8">
    <source>
        <dbReference type="SMART" id="SM00382"/>
    </source>
</evidence>
<evidence type="ECO:0000256" key="1">
    <source>
        <dbReference type="ARBA" id="ARBA00004229"/>
    </source>
</evidence>
<dbReference type="InterPro" id="IPR003959">
    <property type="entry name" value="ATPase_AAA_core"/>
</dbReference>
<keyword evidence="5" id="KW-0067">ATP-binding</keyword>
<dbReference type="GO" id="GO:0016887">
    <property type="term" value="F:ATP hydrolysis activity"/>
    <property type="evidence" value="ECO:0007669"/>
    <property type="project" value="InterPro"/>
</dbReference>
<proteinExistence type="inferred from homology"/>
<dbReference type="CDD" id="cd19507">
    <property type="entry name" value="RecA-like_Ycf46-like"/>
    <property type="match status" value="1"/>
</dbReference>
<dbReference type="GO" id="GO:0051301">
    <property type="term" value="P:cell division"/>
    <property type="evidence" value="ECO:0007669"/>
    <property type="project" value="UniProtKB-KW"/>
</dbReference>
<evidence type="ECO:0000313" key="9">
    <source>
        <dbReference type="EMBL" id="VAX42063.1"/>
    </source>
</evidence>
<keyword evidence="2" id="KW-0150">Chloroplast</keyword>
<evidence type="ECO:0000256" key="4">
    <source>
        <dbReference type="ARBA" id="ARBA00022741"/>
    </source>
</evidence>
<keyword evidence="9" id="KW-0132">Cell division</keyword>
<dbReference type="InterPro" id="IPR052381">
    <property type="entry name" value="AAA_domain_protein"/>
</dbReference>
<comment type="similarity">
    <text evidence="6">Belongs to the AAA ATPase family. Highly divergent.</text>
</comment>
<accession>A0A3B1DY24</accession>
<dbReference type="SUPFAM" id="SSF52540">
    <property type="entry name" value="P-loop containing nucleoside triphosphate hydrolases"/>
    <property type="match status" value="2"/>
</dbReference>
<evidence type="ECO:0000256" key="3">
    <source>
        <dbReference type="ARBA" id="ARBA00022640"/>
    </source>
</evidence>
<dbReference type="InterPro" id="IPR027417">
    <property type="entry name" value="P-loop_NTPase"/>
</dbReference>
<dbReference type="AlphaFoldDB" id="A0A3B1DY24"/>
<reference evidence="9" key="1">
    <citation type="submission" date="2018-06" db="EMBL/GenBank/DDBJ databases">
        <authorList>
            <person name="Zhirakovskaya E."/>
        </authorList>
    </citation>
    <scope>NUCLEOTIDE SEQUENCE</scope>
</reference>
<dbReference type="PANTHER" id="PTHR42960:SF1">
    <property type="entry name" value="YCF46 PROTEIN"/>
    <property type="match status" value="1"/>
</dbReference>
<dbReference type="Gene3D" id="3.40.50.300">
    <property type="entry name" value="P-loop containing nucleotide triphosphate hydrolases"/>
    <property type="match status" value="1"/>
</dbReference>
<evidence type="ECO:0000256" key="5">
    <source>
        <dbReference type="ARBA" id="ARBA00022840"/>
    </source>
</evidence>
<evidence type="ECO:0000256" key="7">
    <source>
        <dbReference type="ARBA" id="ARBA00040480"/>
    </source>
</evidence>
<dbReference type="Pfam" id="PF00004">
    <property type="entry name" value="AAA"/>
    <property type="match status" value="1"/>
</dbReference>
<comment type="subcellular location">
    <subcellularLocation>
        <location evidence="1">Plastid</location>
        <location evidence="1">Chloroplast</location>
    </subcellularLocation>
</comment>
<dbReference type="GO" id="GO:0005524">
    <property type="term" value="F:ATP binding"/>
    <property type="evidence" value="ECO:0007669"/>
    <property type="project" value="UniProtKB-KW"/>
</dbReference>
<keyword evidence="4" id="KW-0547">Nucleotide-binding</keyword>
<keyword evidence="9" id="KW-0131">Cell cycle</keyword>
<evidence type="ECO:0000256" key="2">
    <source>
        <dbReference type="ARBA" id="ARBA00022528"/>
    </source>
</evidence>
<dbReference type="InterPro" id="IPR003593">
    <property type="entry name" value="AAA+_ATPase"/>
</dbReference>